<sequence length="89" mass="10114">GYSTEFRTEQEVRGPLAGYSTEFRTEQEMRRPLAGYSTEFRTSQIKIKAIKTALQIAVLFLYITVDDTRSIFAGSSVSLYHSCSIFESM</sequence>
<keyword evidence="2" id="KW-1185">Reference proteome</keyword>
<gene>
    <name evidence="1" type="ORF">SAMN02745189_01950</name>
</gene>
<dbReference type="Proteomes" id="UP000184206">
    <property type="component" value="Unassembled WGS sequence"/>
</dbReference>
<protein>
    <submittedName>
        <fullName evidence="1">Uncharacterized protein</fullName>
    </submittedName>
</protein>
<organism evidence="1 2">
    <name type="scientific">Lacicoccus alkaliphilus DSM 16010</name>
    <dbReference type="NCBI Taxonomy" id="1123231"/>
    <lineage>
        <taxon>Bacteria</taxon>
        <taxon>Bacillati</taxon>
        <taxon>Bacillota</taxon>
        <taxon>Bacilli</taxon>
        <taxon>Bacillales</taxon>
        <taxon>Salinicoccaceae</taxon>
        <taxon>Lacicoccus</taxon>
    </lineage>
</organism>
<evidence type="ECO:0000313" key="1">
    <source>
        <dbReference type="EMBL" id="SHM32769.1"/>
    </source>
</evidence>
<reference evidence="1 2" key="1">
    <citation type="submission" date="2016-11" db="EMBL/GenBank/DDBJ databases">
        <authorList>
            <person name="Jaros S."/>
            <person name="Januszkiewicz K."/>
            <person name="Wedrychowicz H."/>
        </authorList>
    </citation>
    <scope>NUCLEOTIDE SEQUENCE [LARGE SCALE GENOMIC DNA]</scope>
    <source>
        <strain evidence="1 2">DSM 16010</strain>
    </source>
</reference>
<feature type="non-terminal residue" evidence="1">
    <location>
        <position position="1"/>
    </location>
</feature>
<dbReference type="STRING" id="1123231.SAMN02745189_01950"/>
<evidence type="ECO:0000313" key="2">
    <source>
        <dbReference type="Proteomes" id="UP000184206"/>
    </source>
</evidence>
<dbReference type="AlphaFoldDB" id="A0A1M7HWK2"/>
<proteinExistence type="predicted"/>
<dbReference type="EMBL" id="FRCF01000009">
    <property type="protein sequence ID" value="SHM32769.1"/>
    <property type="molecule type" value="Genomic_DNA"/>
</dbReference>
<name>A0A1M7HWK2_9BACL</name>
<accession>A0A1M7HWK2</accession>